<dbReference type="GO" id="GO:0022857">
    <property type="term" value="F:transmembrane transporter activity"/>
    <property type="evidence" value="ECO:0007669"/>
    <property type="project" value="InterPro"/>
</dbReference>
<proteinExistence type="predicted"/>
<evidence type="ECO:0000256" key="2">
    <source>
        <dbReference type="ARBA" id="ARBA00022692"/>
    </source>
</evidence>
<feature type="transmembrane region" description="Helical" evidence="5">
    <location>
        <begin position="50"/>
        <end position="68"/>
    </location>
</feature>
<dbReference type="Pfam" id="PF07690">
    <property type="entry name" value="MFS_1"/>
    <property type="match status" value="1"/>
</dbReference>
<organism evidence="7 8">
    <name type="scientific">Endocarpon pusillum</name>
    <dbReference type="NCBI Taxonomy" id="364733"/>
    <lineage>
        <taxon>Eukaryota</taxon>
        <taxon>Fungi</taxon>
        <taxon>Dikarya</taxon>
        <taxon>Ascomycota</taxon>
        <taxon>Pezizomycotina</taxon>
        <taxon>Eurotiomycetes</taxon>
        <taxon>Chaetothyriomycetidae</taxon>
        <taxon>Verrucariales</taxon>
        <taxon>Verrucariaceae</taxon>
        <taxon>Endocarpon</taxon>
    </lineage>
</organism>
<evidence type="ECO:0000256" key="3">
    <source>
        <dbReference type="ARBA" id="ARBA00022989"/>
    </source>
</evidence>
<dbReference type="InterPro" id="IPR036259">
    <property type="entry name" value="MFS_trans_sf"/>
</dbReference>
<feature type="transmembrane region" description="Helical" evidence="5">
    <location>
        <begin position="103"/>
        <end position="127"/>
    </location>
</feature>
<feature type="transmembrane region" description="Helical" evidence="5">
    <location>
        <begin position="355"/>
        <end position="381"/>
    </location>
</feature>
<feature type="transmembrane region" description="Helical" evidence="5">
    <location>
        <begin position="284"/>
        <end position="303"/>
    </location>
</feature>
<comment type="subcellular location">
    <subcellularLocation>
        <location evidence="1">Membrane</location>
        <topology evidence="1">Multi-pass membrane protein</topology>
    </subcellularLocation>
</comment>
<dbReference type="InterPro" id="IPR011701">
    <property type="entry name" value="MFS"/>
</dbReference>
<gene>
    <name evidence="7" type="ORF">GJ744_009098</name>
</gene>
<protein>
    <recommendedName>
        <fullName evidence="6">Major facilitator superfamily (MFS) profile domain-containing protein</fullName>
    </recommendedName>
</protein>
<name>A0A8H7AJH1_9EURO</name>
<dbReference type="GO" id="GO:0005886">
    <property type="term" value="C:plasma membrane"/>
    <property type="evidence" value="ECO:0007669"/>
    <property type="project" value="TreeGrafter"/>
</dbReference>
<keyword evidence="3 5" id="KW-1133">Transmembrane helix</keyword>
<evidence type="ECO:0000313" key="7">
    <source>
        <dbReference type="EMBL" id="KAF7508549.1"/>
    </source>
</evidence>
<dbReference type="EMBL" id="JAACFV010000052">
    <property type="protein sequence ID" value="KAF7508549.1"/>
    <property type="molecule type" value="Genomic_DNA"/>
</dbReference>
<dbReference type="PROSITE" id="PS50850">
    <property type="entry name" value="MFS"/>
    <property type="match status" value="1"/>
</dbReference>
<feature type="transmembrane region" description="Helical" evidence="5">
    <location>
        <begin position="80"/>
        <end position="97"/>
    </location>
</feature>
<dbReference type="PANTHER" id="PTHR23502">
    <property type="entry name" value="MAJOR FACILITATOR SUPERFAMILY"/>
    <property type="match status" value="1"/>
</dbReference>
<keyword evidence="2 5" id="KW-0812">Transmembrane</keyword>
<dbReference type="OrthoDB" id="446368at2759"/>
<evidence type="ECO:0000256" key="1">
    <source>
        <dbReference type="ARBA" id="ARBA00004141"/>
    </source>
</evidence>
<feature type="transmembrane region" description="Helical" evidence="5">
    <location>
        <begin position="324"/>
        <end position="343"/>
    </location>
</feature>
<evidence type="ECO:0000256" key="4">
    <source>
        <dbReference type="ARBA" id="ARBA00023136"/>
    </source>
</evidence>
<dbReference type="CDD" id="cd17323">
    <property type="entry name" value="MFS_Tpo1_MDR_like"/>
    <property type="match status" value="1"/>
</dbReference>
<feature type="transmembrane region" description="Helical" evidence="5">
    <location>
        <begin position="417"/>
        <end position="439"/>
    </location>
</feature>
<dbReference type="PANTHER" id="PTHR23502:SF47">
    <property type="entry name" value="MAJOR FACILITATOR SUPERFAMILY (MFS) PROFILE DOMAIN-CONTAINING PROTEIN-RELATED"/>
    <property type="match status" value="1"/>
</dbReference>
<evidence type="ECO:0000256" key="5">
    <source>
        <dbReference type="SAM" id="Phobius"/>
    </source>
</evidence>
<feature type="transmembrane region" description="Helical" evidence="5">
    <location>
        <begin position="166"/>
        <end position="187"/>
    </location>
</feature>
<accession>A0A8H7AJH1</accession>
<keyword evidence="8" id="KW-1185">Reference proteome</keyword>
<evidence type="ECO:0000313" key="8">
    <source>
        <dbReference type="Proteomes" id="UP000606974"/>
    </source>
</evidence>
<keyword evidence="4 5" id="KW-0472">Membrane</keyword>
<sequence>MSLLIVHRERLDPQSLQAQFHSTNISLASSIFSTAILVTAEEFRVSSEVMILGVALYVLGFAFGPLVWGPFSEAYGRTRPLFAGMAVFIILQIPLGVAQNLETIFVCRFLAGVAGSSPLAIVAGMYVDFMEPVERGMATAAYAGAAFAGPVAGPIIGSFITQSHLGWRWTAWITMIMAALFTFLAWITTPETFEPTLLKRKAERLRHERKDWSLHAKSEEQKLDMRALLTKYLTKPMYMIMMEPILIVMTVYISICYGILYLTFEAYPLSFELERGWSPTLASLPFIGLFIGMLLACIILAVDSKIRYGKHLSQTKKLNPEDRVPPMIVGSFVLPAGLFWFAWTSDPSTPWPAQVVAGIPIGCGIILVFMGGITYIVDVYLLNAASAVAINTFIRSAIAAGFPMFATYMYRGLGVDWATSLLGFVCIALIPFPIIFWCYGKMIRGFSRYAYNIG</sequence>
<dbReference type="AlphaFoldDB" id="A0A8H7AJH1"/>
<dbReference type="Gene3D" id="1.20.1250.20">
    <property type="entry name" value="MFS general substrate transporter like domains"/>
    <property type="match status" value="1"/>
</dbReference>
<dbReference type="FunFam" id="1.20.1250.20:FF:000011">
    <property type="entry name" value="MFS multidrug transporter, putative"/>
    <property type="match status" value="1"/>
</dbReference>
<comment type="caution">
    <text evidence="7">The sequence shown here is derived from an EMBL/GenBank/DDBJ whole genome shotgun (WGS) entry which is preliminary data.</text>
</comment>
<dbReference type="SUPFAM" id="SSF103473">
    <property type="entry name" value="MFS general substrate transporter"/>
    <property type="match status" value="1"/>
</dbReference>
<feature type="domain" description="Major facilitator superfamily (MFS) profile" evidence="6">
    <location>
        <begin position="1"/>
        <end position="454"/>
    </location>
</feature>
<evidence type="ECO:0000259" key="6">
    <source>
        <dbReference type="PROSITE" id="PS50850"/>
    </source>
</evidence>
<feature type="transmembrane region" description="Helical" evidence="5">
    <location>
        <begin position="245"/>
        <end position="264"/>
    </location>
</feature>
<reference evidence="7" key="1">
    <citation type="submission" date="2020-02" db="EMBL/GenBank/DDBJ databases">
        <authorList>
            <person name="Palmer J.M."/>
        </authorList>
    </citation>
    <scope>NUCLEOTIDE SEQUENCE</scope>
    <source>
        <strain evidence="7">EPUS1.4</strain>
        <tissue evidence="7">Thallus</tissue>
    </source>
</reference>
<dbReference type="InterPro" id="IPR020846">
    <property type="entry name" value="MFS_dom"/>
</dbReference>
<dbReference type="Proteomes" id="UP000606974">
    <property type="component" value="Unassembled WGS sequence"/>
</dbReference>